<keyword evidence="5" id="KW-1185">Reference proteome</keyword>
<evidence type="ECO:0000259" key="3">
    <source>
        <dbReference type="Pfam" id="PF13947"/>
    </source>
</evidence>
<dbReference type="GO" id="GO:0016020">
    <property type="term" value="C:membrane"/>
    <property type="evidence" value="ECO:0007669"/>
    <property type="project" value="UniProtKB-SubCell"/>
</dbReference>
<sequence>MATLISLGCVGALKTCDKCGVMEVPYPLSTNENCGDPRYKIYCNNHVLEFVSAEKSIYRILSINPNKNTFVISPPDIRSDTCQSSDLMVGGLRLDDDIPFSISTRNTVMLLHCAENILLSPLNCSSSSLCRKFEEGNACKNALCCTYLKDASMNQHKIRVRVGGCTAYTSVVDLNPKDPPSSWNYGIELQWLPVLQ</sequence>
<dbReference type="PANTHER" id="PTHR33355">
    <property type="entry name" value="WALL-ASSOCIATED RECEPTOR KINASE CARBOXY-TERMINAL PROTEIN-RELATED"/>
    <property type="match status" value="1"/>
</dbReference>
<dbReference type="InterPro" id="IPR025287">
    <property type="entry name" value="WAK_GUB"/>
</dbReference>
<gene>
    <name evidence="4" type="ORF">MKW94_000001</name>
</gene>
<dbReference type="PANTHER" id="PTHR33355:SF14">
    <property type="entry name" value="WALL-ASSOCIATED RECEPTOR KINASE GALACTURONAN-BINDING DOMAIN-CONTAINING PROTEIN"/>
    <property type="match status" value="1"/>
</dbReference>
<accession>A0AA41RQS7</accession>
<dbReference type="EMBL" id="JAJJMA010040976">
    <property type="protein sequence ID" value="MCL7025044.1"/>
    <property type="molecule type" value="Genomic_DNA"/>
</dbReference>
<dbReference type="Pfam" id="PF13947">
    <property type="entry name" value="GUB_WAK_bind"/>
    <property type="match status" value="1"/>
</dbReference>
<organism evidence="4 5">
    <name type="scientific">Papaver nudicaule</name>
    <name type="common">Iceland poppy</name>
    <dbReference type="NCBI Taxonomy" id="74823"/>
    <lineage>
        <taxon>Eukaryota</taxon>
        <taxon>Viridiplantae</taxon>
        <taxon>Streptophyta</taxon>
        <taxon>Embryophyta</taxon>
        <taxon>Tracheophyta</taxon>
        <taxon>Spermatophyta</taxon>
        <taxon>Magnoliopsida</taxon>
        <taxon>Ranunculales</taxon>
        <taxon>Papaveraceae</taxon>
        <taxon>Papaveroideae</taxon>
        <taxon>Papaver</taxon>
    </lineage>
</organism>
<evidence type="ECO:0000313" key="4">
    <source>
        <dbReference type="EMBL" id="MCL7025044.1"/>
    </source>
</evidence>
<comment type="subcellular location">
    <subcellularLocation>
        <location evidence="1">Membrane</location>
        <topology evidence="1">Single-pass membrane protein</topology>
    </subcellularLocation>
</comment>
<feature type="domain" description="Wall-associated receptor kinase galacturonan-binding" evidence="3">
    <location>
        <begin position="16"/>
        <end position="72"/>
    </location>
</feature>
<proteinExistence type="predicted"/>
<reference evidence="4" key="1">
    <citation type="submission" date="2022-03" db="EMBL/GenBank/DDBJ databases">
        <title>A functionally conserved STORR gene fusion in Papaver species that diverged 16.8 million years ago.</title>
        <authorList>
            <person name="Catania T."/>
        </authorList>
    </citation>
    <scope>NUCLEOTIDE SEQUENCE</scope>
    <source>
        <strain evidence="4">S-191538</strain>
    </source>
</reference>
<evidence type="ECO:0000313" key="5">
    <source>
        <dbReference type="Proteomes" id="UP001177140"/>
    </source>
</evidence>
<evidence type="ECO:0000256" key="1">
    <source>
        <dbReference type="ARBA" id="ARBA00004167"/>
    </source>
</evidence>
<evidence type="ECO:0000256" key="2">
    <source>
        <dbReference type="ARBA" id="ARBA00022729"/>
    </source>
</evidence>
<dbReference type="Proteomes" id="UP001177140">
    <property type="component" value="Unassembled WGS sequence"/>
</dbReference>
<dbReference type="AlphaFoldDB" id="A0AA41RQS7"/>
<keyword evidence="2" id="KW-0732">Signal</keyword>
<dbReference type="GO" id="GO:0030247">
    <property type="term" value="F:polysaccharide binding"/>
    <property type="evidence" value="ECO:0007669"/>
    <property type="project" value="InterPro"/>
</dbReference>
<comment type="caution">
    <text evidence="4">The sequence shown here is derived from an EMBL/GenBank/DDBJ whole genome shotgun (WGS) entry which is preliminary data.</text>
</comment>
<protein>
    <recommendedName>
        <fullName evidence="3">Wall-associated receptor kinase galacturonan-binding domain-containing protein</fullName>
    </recommendedName>
</protein>
<name>A0AA41RQS7_PAPNU</name>